<evidence type="ECO:0000313" key="2">
    <source>
        <dbReference type="Proteomes" id="UP001157134"/>
    </source>
</evidence>
<comment type="caution">
    <text evidence="1">The sequence shown here is derived from an EMBL/GenBank/DDBJ whole genome shotgun (WGS) entry which is preliminary data.</text>
</comment>
<protein>
    <recommendedName>
        <fullName evidence="3">TetR/AcrR family transcriptional regulator</fullName>
    </recommendedName>
</protein>
<keyword evidence="2" id="KW-1185">Reference proteome</keyword>
<gene>
    <name evidence="1" type="ORF">tloyanaT_10860</name>
</gene>
<name>A0ABQ6HBB2_9GAMM</name>
<proteinExistence type="predicted"/>
<sequence length="161" mass="18765">MISKYADVSRVTIHKQFCSKEQIFRKVLIHYTEEMVEQSIQLVEESADCWEKVESLLTQWGDEIFQEIGDEFIRADLIYSAKKFCKDELLKMRDAKCEIVEQLLKQGIEQNIVSLEKINMTAYEVADLIELSFSGLVNTEQEENRDSQINALIRVYRTATS</sequence>
<dbReference type="Gene3D" id="1.10.357.10">
    <property type="entry name" value="Tetracycline Repressor, domain 2"/>
    <property type="match status" value="1"/>
</dbReference>
<reference evidence="1 2" key="1">
    <citation type="submission" date="2023-03" db="EMBL/GenBank/DDBJ databases">
        <title>Thalassotalea loyana LMG 22536T draft genome sequence.</title>
        <authorList>
            <person name="Sawabe T."/>
        </authorList>
    </citation>
    <scope>NUCLEOTIDE SEQUENCE [LARGE SCALE GENOMIC DNA]</scope>
    <source>
        <strain evidence="1 2">LMG 22536</strain>
    </source>
</reference>
<evidence type="ECO:0008006" key="3">
    <source>
        <dbReference type="Google" id="ProtNLM"/>
    </source>
</evidence>
<accession>A0ABQ6HBB2</accession>
<dbReference type="InterPro" id="IPR009057">
    <property type="entry name" value="Homeodomain-like_sf"/>
</dbReference>
<dbReference type="Proteomes" id="UP001157134">
    <property type="component" value="Unassembled WGS sequence"/>
</dbReference>
<dbReference type="SUPFAM" id="SSF46689">
    <property type="entry name" value="Homeodomain-like"/>
    <property type="match status" value="1"/>
</dbReference>
<dbReference type="EMBL" id="BSSV01000002">
    <property type="protein sequence ID" value="GLX84834.1"/>
    <property type="molecule type" value="Genomic_DNA"/>
</dbReference>
<organism evidence="1 2">
    <name type="scientific">Thalassotalea loyana</name>
    <dbReference type="NCBI Taxonomy" id="280483"/>
    <lineage>
        <taxon>Bacteria</taxon>
        <taxon>Pseudomonadati</taxon>
        <taxon>Pseudomonadota</taxon>
        <taxon>Gammaproteobacteria</taxon>
        <taxon>Alteromonadales</taxon>
        <taxon>Colwelliaceae</taxon>
        <taxon>Thalassotalea</taxon>
    </lineage>
</organism>
<evidence type="ECO:0000313" key="1">
    <source>
        <dbReference type="EMBL" id="GLX84834.1"/>
    </source>
</evidence>